<feature type="domain" description="Hemerythrin-like" evidence="4">
    <location>
        <begin position="11"/>
        <end position="128"/>
    </location>
</feature>
<keyword evidence="2" id="KW-0479">Metal-binding</keyword>
<dbReference type="InterPro" id="IPR016131">
    <property type="entry name" value="Haemerythrin_Fe_BS"/>
</dbReference>
<evidence type="ECO:0000259" key="4">
    <source>
        <dbReference type="Pfam" id="PF01814"/>
    </source>
</evidence>
<dbReference type="Gene3D" id="1.20.120.50">
    <property type="entry name" value="Hemerythrin-like"/>
    <property type="match status" value="1"/>
</dbReference>
<accession>A0A1V4SJH1</accession>
<comment type="similarity">
    <text evidence="1">Belongs to the hemerythrin family.</text>
</comment>
<dbReference type="PANTHER" id="PTHR37164">
    <property type="entry name" value="BACTERIOHEMERYTHRIN"/>
    <property type="match status" value="1"/>
</dbReference>
<evidence type="ECO:0000313" key="6">
    <source>
        <dbReference type="Proteomes" id="UP000191554"/>
    </source>
</evidence>
<sequence>MISWKEEYVLGIEHLDQQHMQLFRIAADIHELLKNELITDKYDRILKLLGELKDYTVFHFTSEEEYMLSIGYRKLLSHKVEHNDFIEKINNVDLEKVDTDHEQYLLDILEFVLNWISDHILQSDKAYAAK</sequence>
<proteinExistence type="inferred from homology"/>
<evidence type="ECO:0000256" key="3">
    <source>
        <dbReference type="ARBA" id="ARBA00023004"/>
    </source>
</evidence>
<evidence type="ECO:0000256" key="1">
    <source>
        <dbReference type="ARBA" id="ARBA00010587"/>
    </source>
</evidence>
<dbReference type="PROSITE" id="PS00550">
    <property type="entry name" value="HEMERYTHRINS"/>
    <property type="match status" value="1"/>
</dbReference>
<dbReference type="RefSeq" id="WP_080064474.1">
    <property type="nucleotide sequence ID" value="NZ_MZGX01000012.1"/>
</dbReference>
<dbReference type="InterPro" id="IPR035938">
    <property type="entry name" value="Hemerythrin-like_sf"/>
</dbReference>
<dbReference type="GO" id="GO:0046872">
    <property type="term" value="F:metal ion binding"/>
    <property type="evidence" value="ECO:0007669"/>
    <property type="project" value="UniProtKB-KW"/>
</dbReference>
<gene>
    <name evidence="5" type="ORF">CLHUN_20350</name>
</gene>
<organism evidence="5 6">
    <name type="scientific">Ruminiclostridium hungatei</name>
    <name type="common">Clostridium hungatei</name>
    <dbReference type="NCBI Taxonomy" id="48256"/>
    <lineage>
        <taxon>Bacteria</taxon>
        <taxon>Bacillati</taxon>
        <taxon>Bacillota</taxon>
        <taxon>Clostridia</taxon>
        <taxon>Eubacteriales</taxon>
        <taxon>Oscillospiraceae</taxon>
        <taxon>Ruminiclostridium</taxon>
    </lineage>
</organism>
<dbReference type="EMBL" id="MZGX01000012">
    <property type="protein sequence ID" value="OPX44010.1"/>
    <property type="molecule type" value="Genomic_DNA"/>
</dbReference>
<dbReference type="Proteomes" id="UP000191554">
    <property type="component" value="Unassembled WGS sequence"/>
</dbReference>
<dbReference type="NCBIfam" id="NF033749">
    <property type="entry name" value="bact_hemeryth"/>
    <property type="match status" value="1"/>
</dbReference>
<dbReference type="Pfam" id="PF01814">
    <property type="entry name" value="Hemerythrin"/>
    <property type="match status" value="1"/>
</dbReference>
<dbReference type="OrthoDB" id="9797092at2"/>
<dbReference type="PANTHER" id="PTHR37164:SF1">
    <property type="entry name" value="BACTERIOHEMERYTHRIN"/>
    <property type="match status" value="1"/>
</dbReference>
<dbReference type="STRING" id="48256.CLHUN_20350"/>
<dbReference type="SUPFAM" id="SSF47188">
    <property type="entry name" value="Hemerythrin-like"/>
    <property type="match status" value="1"/>
</dbReference>
<evidence type="ECO:0000313" key="5">
    <source>
        <dbReference type="EMBL" id="OPX44010.1"/>
    </source>
</evidence>
<dbReference type="NCBIfam" id="TIGR02481">
    <property type="entry name" value="hemeryth_dom"/>
    <property type="match status" value="1"/>
</dbReference>
<keyword evidence="3" id="KW-0408">Iron</keyword>
<protein>
    <submittedName>
        <fullName evidence="5">Bacteriohemerythrin</fullName>
    </submittedName>
</protein>
<dbReference type="InterPro" id="IPR050669">
    <property type="entry name" value="Hemerythrin"/>
</dbReference>
<name>A0A1V4SJH1_RUMHU</name>
<evidence type="ECO:0000256" key="2">
    <source>
        <dbReference type="ARBA" id="ARBA00022723"/>
    </source>
</evidence>
<dbReference type="CDD" id="cd12107">
    <property type="entry name" value="Hemerythrin"/>
    <property type="match status" value="1"/>
</dbReference>
<comment type="caution">
    <text evidence="5">The sequence shown here is derived from an EMBL/GenBank/DDBJ whole genome shotgun (WGS) entry which is preliminary data.</text>
</comment>
<reference evidence="5 6" key="1">
    <citation type="submission" date="2017-03" db="EMBL/GenBank/DDBJ databases">
        <title>Genome sequence of Clostridium hungatei DSM 14427.</title>
        <authorList>
            <person name="Poehlein A."/>
            <person name="Daniel R."/>
        </authorList>
    </citation>
    <scope>NUCLEOTIDE SEQUENCE [LARGE SCALE GENOMIC DNA]</scope>
    <source>
        <strain evidence="5 6">DSM 14427</strain>
    </source>
</reference>
<dbReference type="InterPro" id="IPR012827">
    <property type="entry name" value="Hemerythrin_metal-bd"/>
</dbReference>
<dbReference type="InterPro" id="IPR012312">
    <property type="entry name" value="Hemerythrin-like"/>
</dbReference>
<dbReference type="AlphaFoldDB" id="A0A1V4SJH1"/>
<keyword evidence="6" id="KW-1185">Reference proteome</keyword>